<keyword evidence="2" id="KW-1185">Reference proteome</keyword>
<reference evidence="1" key="1">
    <citation type="journal article" date="2014" name="Int. J. Syst. Evol. Microbiol.">
        <title>Complete genome sequence of Corynebacterium casei LMG S-19264T (=DSM 44701T), isolated from a smear-ripened cheese.</title>
        <authorList>
            <consortium name="US DOE Joint Genome Institute (JGI-PGF)"/>
            <person name="Walter F."/>
            <person name="Albersmeier A."/>
            <person name="Kalinowski J."/>
            <person name="Ruckert C."/>
        </authorList>
    </citation>
    <scope>NUCLEOTIDE SEQUENCE</scope>
    <source>
        <strain evidence="1">CGMCC 1.15966</strain>
    </source>
</reference>
<comment type="caution">
    <text evidence="1">The sequence shown here is derived from an EMBL/GenBank/DDBJ whole genome shotgun (WGS) entry which is preliminary data.</text>
</comment>
<evidence type="ECO:0000313" key="2">
    <source>
        <dbReference type="Proteomes" id="UP000614460"/>
    </source>
</evidence>
<evidence type="ECO:0000313" key="1">
    <source>
        <dbReference type="EMBL" id="GGE23943.1"/>
    </source>
</evidence>
<dbReference type="AlphaFoldDB" id="A0A8H9G1N3"/>
<gene>
    <name evidence="1" type="ORF">GCM10011516_22000</name>
</gene>
<organism evidence="1 2">
    <name type="scientific">Sphingobacterium cellulitidis</name>
    <dbReference type="NCBI Taxonomy" id="1768011"/>
    <lineage>
        <taxon>Bacteria</taxon>
        <taxon>Pseudomonadati</taxon>
        <taxon>Bacteroidota</taxon>
        <taxon>Sphingobacteriia</taxon>
        <taxon>Sphingobacteriales</taxon>
        <taxon>Sphingobacteriaceae</taxon>
        <taxon>Sphingobacterium</taxon>
    </lineage>
</organism>
<proteinExistence type="predicted"/>
<protein>
    <submittedName>
        <fullName evidence="1">Uncharacterized protein</fullName>
    </submittedName>
</protein>
<dbReference type="RefSeq" id="WP_182499193.1">
    <property type="nucleotide sequence ID" value="NZ_BMKM01000005.1"/>
</dbReference>
<reference evidence="1" key="2">
    <citation type="submission" date="2020-09" db="EMBL/GenBank/DDBJ databases">
        <authorList>
            <person name="Sun Q."/>
            <person name="Zhou Y."/>
        </authorList>
    </citation>
    <scope>NUCLEOTIDE SEQUENCE</scope>
    <source>
        <strain evidence="1">CGMCC 1.15966</strain>
    </source>
</reference>
<dbReference type="Proteomes" id="UP000614460">
    <property type="component" value="Unassembled WGS sequence"/>
</dbReference>
<name>A0A8H9G1N3_9SPHI</name>
<dbReference type="EMBL" id="BMKM01000005">
    <property type="protein sequence ID" value="GGE23943.1"/>
    <property type="molecule type" value="Genomic_DNA"/>
</dbReference>
<accession>A0A8H9G1N3</accession>
<sequence>MSTFLGKYLKTLKVSQSTIAERTNIKLSRLSDLCNDFQSKIYAEEFFKIIFIAHDVANLEECQFKTAIEEVFPYRKKIDLLNDYKNLSIEGRLFRKYTLPQNEIENKLGIANGKLSKYFSDITKRALAIEIIMFSEGLELDTLLVFKDLYSDLIPSLKQ</sequence>